<name>A0A2Z6SQ67_9GLOM</name>
<gene>
    <name evidence="1" type="ORF">RclHR1_09220005</name>
</gene>
<proteinExistence type="predicted"/>
<dbReference type="AlphaFoldDB" id="A0A2Z6SQ67"/>
<evidence type="ECO:0000313" key="2">
    <source>
        <dbReference type="Proteomes" id="UP000247702"/>
    </source>
</evidence>
<accession>A0A2Z6SQ67</accession>
<reference evidence="1 2" key="1">
    <citation type="submission" date="2017-11" db="EMBL/GenBank/DDBJ databases">
        <title>The genome of Rhizophagus clarus HR1 reveals common genetic basis of auxotrophy among arbuscular mycorrhizal fungi.</title>
        <authorList>
            <person name="Kobayashi Y."/>
        </authorList>
    </citation>
    <scope>NUCLEOTIDE SEQUENCE [LARGE SCALE GENOMIC DNA]</scope>
    <source>
        <strain evidence="1 2">HR1</strain>
    </source>
</reference>
<dbReference type="EMBL" id="BEXD01004340">
    <property type="protein sequence ID" value="GBC09949.1"/>
    <property type="molecule type" value="Genomic_DNA"/>
</dbReference>
<dbReference type="Proteomes" id="UP000247702">
    <property type="component" value="Unassembled WGS sequence"/>
</dbReference>
<dbReference type="STRING" id="94130.A0A2Z6SQ67"/>
<evidence type="ECO:0000313" key="1">
    <source>
        <dbReference type="EMBL" id="GBC09949.1"/>
    </source>
</evidence>
<comment type="caution">
    <text evidence="1">The sequence shown here is derived from an EMBL/GenBank/DDBJ whole genome shotgun (WGS) entry which is preliminary data.</text>
</comment>
<sequence length="215" mass="24837">MNHMSHNSKLFIQGNHWCSVAYHTMANQAKKTETSPQMDEYKGFINHLNHLLMKTTKKNIGSYITHFLTSWLAIKIELQVIARKVDSTIELPDDIHPKALLNNSKVKYNYISNTFQNKQIKKKQRVIIMDRLLYHTNSHQELITDPIKIRRLTNNHFQHCADDKLILAISALQLEKATGPSGISNEMLKHLSSNMLSIFIRFLNCCLMLNDIPPS</sequence>
<evidence type="ECO:0008006" key="3">
    <source>
        <dbReference type="Google" id="ProtNLM"/>
    </source>
</evidence>
<keyword evidence="2" id="KW-1185">Reference proteome</keyword>
<protein>
    <recommendedName>
        <fullName evidence="3">Reverse transcriptase domain-containing protein</fullName>
    </recommendedName>
</protein>
<organism evidence="1 2">
    <name type="scientific">Rhizophagus clarus</name>
    <dbReference type="NCBI Taxonomy" id="94130"/>
    <lineage>
        <taxon>Eukaryota</taxon>
        <taxon>Fungi</taxon>
        <taxon>Fungi incertae sedis</taxon>
        <taxon>Mucoromycota</taxon>
        <taxon>Glomeromycotina</taxon>
        <taxon>Glomeromycetes</taxon>
        <taxon>Glomerales</taxon>
        <taxon>Glomeraceae</taxon>
        <taxon>Rhizophagus</taxon>
    </lineage>
</organism>